<organism evidence="1">
    <name type="scientific">marine sediment metagenome</name>
    <dbReference type="NCBI Taxonomy" id="412755"/>
    <lineage>
        <taxon>unclassified sequences</taxon>
        <taxon>metagenomes</taxon>
        <taxon>ecological metagenomes</taxon>
    </lineage>
</organism>
<protein>
    <submittedName>
        <fullName evidence="1">Uncharacterized protein</fullName>
    </submittedName>
</protein>
<dbReference type="AlphaFoldDB" id="A0A0F9IS58"/>
<reference evidence="1" key="1">
    <citation type="journal article" date="2015" name="Nature">
        <title>Complex archaea that bridge the gap between prokaryotes and eukaryotes.</title>
        <authorList>
            <person name="Spang A."/>
            <person name="Saw J.H."/>
            <person name="Jorgensen S.L."/>
            <person name="Zaremba-Niedzwiedzka K."/>
            <person name="Martijn J."/>
            <person name="Lind A.E."/>
            <person name="van Eijk R."/>
            <person name="Schleper C."/>
            <person name="Guy L."/>
            <person name="Ettema T.J."/>
        </authorList>
    </citation>
    <scope>NUCLEOTIDE SEQUENCE</scope>
</reference>
<name>A0A0F9IS58_9ZZZZ</name>
<evidence type="ECO:0000313" key="1">
    <source>
        <dbReference type="EMBL" id="KKL96560.1"/>
    </source>
</evidence>
<accession>A0A0F9IS58</accession>
<feature type="non-terminal residue" evidence="1">
    <location>
        <position position="1"/>
    </location>
</feature>
<dbReference type="EMBL" id="LAZR01018399">
    <property type="protein sequence ID" value="KKL96560.1"/>
    <property type="molecule type" value="Genomic_DNA"/>
</dbReference>
<gene>
    <name evidence="1" type="ORF">LCGC14_1843220</name>
</gene>
<sequence length="178" mass="19711">FEYELVWPADLDVADVTVASLRMEVSAKQLFGKDRDDGMQVEGDFMRGRGTFDPSLNPNAYPMTDEERFPSSMTVQINGQIAGRVELADDPADHRGVLSWHAQPRDRRLREAGSYGYLVNISLPRSAIEAAAAKRQIELRLEVSDSLPGGLAIYGAQFGRYPLDPSILFALRDAPPSQ</sequence>
<comment type="caution">
    <text evidence="1">The sequence shown here is derived from an EMBL/GenBank/DDBJ whole genome shotgun (WGS) entry which is preliminary data.</text>
</comment>
<proteinExistence type="predicted"/>